<dbReference type="PANTHER" id="PTHR30627:SF6">
    <property type="entry name" value="BETA-LACTAMASE YBXI-RELATED"/>
    <property type="match status" value="1"/>
</dbReference>
<dbReference type="GO" id="GO:0046677">
    <property type="term" value="P:response to antibiotic"/>
    <property type="evidence" value="ECO:0007669"/>
    <property type="project" value="UniProtKB-KW"/>
</dbReference>
<dbReference type="RefSeq" id="WP_096429268.1">
    <property type="nucleotide sequence ID" value="NZ_AP018042.1"/>
</dbReference>
<evidence type="ECO:0000256" key="2">
    <source>
        <dbReference type="ARBA" id="ARBA00007898"/>
    </source>
</evidence>
<keyword evidence="4" id="KW-0732">Signal</keyword>
<keyword evidence="5" id="KW-0378">Hydrolase</keyword>
<accession>A0A1Y1CK89</accession>
<reference evidence="8 9" key="1">
    <citation type="journal article" date="2018" name="Mar. Genomics">
        <title>Complete genome sequence of Marinifilaceae bacterium strain SPP2, isolated from the Antarctic marine sediment.</title>
        <authorList>
            <person name="Watanabe M."/>
            <person name="Kojima H."/>
            <person name="Fukui M."/>
        </authorList>
    </citation>
    <scope>NUCLEOTIDE SEQUENCE [LARGE SCALE GENOMIC DNA]</scope>
    <source>
        <strain evidence="8 9">SPP2</strain>
    </source>
</reference>
<dbReference type="EMBL" id="AP018042">
    <property type="protein sequence ID" value="BAX80412.1"/>
    <property type="molecule type" value="Genomic_DNA"/>
</dbReference>
<name>A0A1Y1CK89_9BACT</name>
<dbReference type="OrthoDB" id="9762883at2"/>
<dbReference type="EC" id="3.5.2.6" evidence="3"/>
<dbReference type="KEGG" id="mbas:ALGA_2069"/>
<feature type="domain" description="Penicillin-binding protein transpeptidase" evidence="7">
    <location>
        <begin position="55"/>
        <end position="259"/>
    </location>
</feature>
<dbReference type="Pfam" id="PF00905">
    <property type="entry name" value="Transpeptidase"/>
    <property type="match status" value="1"/>
</dbReference>
<dbReference type="SUPFAM" id="SSF56601">
    <property type="entry name" value="beta-lactamase/transpeptidase-like"/>
    <property type="match status" value="1"/>
</dbReference>
<evidence type="ECO:0000256" key="5">
    <source>
        <dbReference type="ARBA" id="ARBA00022801"/>
    </source>
</evidence>
<dbReference type="AlphaFoldDB" id="A0A1Y1CK89"/>
<proteinExistence type="inferred from homology"/>
<evidence type="ECO:0000313" key="8">
    <source>
        <dbReference type="EMBL" id="BAX80412.1"/>
    </source>
</evidence>
<reference evidence="9" key="2">
    <citation type="journal article" date="2020" name="Antonie Van Leeuwenhoek">
        <title>Labilibaculum antarcticum sp. nov., a novel facultative anaerobic, psychrotorelant bacterium isolated from marine sediment of Antarctica.</title>
        <authorList>
            <person name="Watanabe M."/>
            <person name="Kojima H."/>
            <person name="Fukui M."/>
        </authorList>
    </citation>
    <scope>NUCLEOTIDE SEQUENCE [LARGE SCALE GENOMIC DNA]</scope>
    <source>
        <strain evidence="9">SPP2</strain>
    </source>
</reference>
<evidence type="ECO:0000259" key="7">
    <source>
        <dbReference type="Pfam" id="PF00905"/>
    </source>
</evidence>
<dbReference type="GO" id="GO:0008800">
    <property type="term" value="F:beta-lactamase activity"/>
    <property type="evidence" value="ECO:0007669"/>
    <property type="project" value="UniProtKB-EC"/>
</dbReference>
<dbReference type="NCBIfam" id="NF012161">
    <property type="entry name" value="bla_class_D_main"/>
    <property type="match status" value="1"/>
</dbReference>
<dbReference type="Proteomes" id="UP000218267">
    <property type="component" value="Chromosome"/>
</dbReference>
<evidence type="ECO:0000256" key="1">
    <source>
        <dbReference type="ARBA" id="ARBA00001526"/>
    </source>
</evidence>
<gene>
    <name evidence="8" type="ORF">ALGA_2069</name>
</gene>
<protein>
    <recommendedName>
        <fullName evidence="3">beta-lactamase</fullName>
        <ecNumber evidence="3">3.5.2.6</ecNumber>
    </recommendedName>
</protein>
<dbReference type="GO" id="GO:0005886">
    <property type="term" value="C:plasma membrane"/>
    <property type="evidence" value="ECO:0007669"/>
    <property type="project" value="TreeGrafter"/>
</dbReference>
<dbReference type="PANTHER" id="PTHR30627">
    <property type="entry name" value="PEPTIDOGLYCAN D,D-TRANSPEPTIDASE"/>
    <property type="match status" value="1"/>
</dbReference>
<evidence type="ECO:0000256" key="4">
    <source>
        <dbReference type="ARBA" id="ARBA00022729"/>
    </source>
</evidence>
<dbReference type="Gene3D" id="3.40.710.10">
    <property type="entry name" value="DD-peptidase/beta-lactamase superfamily"/>
    <property type="match status" value="1"/>
</dbReference>
<evidence type="ECO:0000256" key="6">
    <source>
        <dbReference type="ARBA" id="ARBA00023251"/>
    </source>
</evidence>
<comment type="similarity">
    <text evidence="2">Belongs to the class-D beta-lactamase family.</text>
</comment>
<comment type="catalytic activity">
    <reaction evidence="1">
        <text>a beta-lactam + H2O = a substituted beta-amino acid</text>
        <dbReference type="Rhea" id="RHEA:20401"/>
        <dbReference type="ChEBI" id="CHEBI:15377"/>
        <dbReference type="ChEBI" id="CHEBI:35627"/>
        <dbReference type="ChEBI" id="CHEBI:140347"/>
        <dbReference type="EC" id="3.5.2.6"/>
    </reaction>
</comment>
<organism evidence="8 9">
    <name type="scientific">Labilibaculum antarcticum</name>
    <dbReference type="NCBI Taxonomy" id="1717717"/>
    <lineage>
        <taxon>Bacteria</taxon>
        <taxon>Pseudomonadati</taxon>
        <taxon>Bacteroidota</taxon>
        <taxon>Bacteroidia</taxon>
        <taxon>Marinilabiliales</taxon>
        <taxon>Marinifilaceae</taxon>
        <taxon>Labilibaculum</taxon>
    </lineage>
</organism>
<evidence type="ECO:0000256" key="3">
    <source>
        <dbReference type="ARBA" id="ARBA00012865"/>
    </source>
</evidence>
<keyword evidence="6" id="KW-0046">Antibiotic resistance</keyword>
<dbReference type="InterPro" id="IPR050515">
    <property type="entry name" value="Beta-lactam/transpept"/>
</dbReference>
<dbReference type="InterPro" id="IPR012338">
    <property type="entry name" value="Beta-lactam/transpept-like"/>
</dbReference>
<dbReference type="GO" id="GO:0008658">
    <property type="term" value="F:penicillin binding"/>
    <property type="evidence" value="ECO:0007669"/>
    <property type="project" value="InterPro"/>
</dbReference>
<dbReference type="InterPro" id="IPR001460">
    <property type="entry name" value="PCN-bd_Tpept"/>
</dbReference>
<sequence length="266" mass="31081">MKNLLSFSLLFVLFACSKQPNSILNKYSSSDLERIFKSENIKGCFTIYDLRNDAKLSFKEERLDSAFLPASTFKIINSMIALETEVITDENEMIKWDSIDRSYDNWNRDQNLESALKYSTVWAYQELARRIGEERMKYWVEASNYGNKNINGGIDVFWLRGDIRISPNQQIDFLKKLYLNQLPFSQKNQEIVKKIMIVDQTANYTIRAKTGWAVRIDDQIGWYVGYLERAGNVYFFSINIDIKNSNDAAKRKILVSKILDHLQLTK</sequence>
<dbReference type="PROSITE" id="PS51257">
    <property type="entry name" value="PROKAR_LIPOPROTEIN"/>
    <property type="match status" value="1"/>
</dbReference>
<dbReference type="GO" id="GO:0071555">
    <property type="term" value="P:cell wall organization"/>
    <property type="evidence" value="ECO:0007669"/>
    <property type="project" value="TreeGrafter"/>
</dbReference>
<keyword evidence="9" id="KW-1185">Reference proteome</keyword>
<evidence type="ECO:0000313" key="9">
    <source>
        <dbReference type="Proteomes" id="UP000218267"/>
    </source>
</evidence>